<evidence type="ECO:0000313" key="3">
    <source>
        <dbReference type="Proteomes" id="UP000288972"/>
    </source>
</evidence>
<evidence type="ECO:0000313" key="4">
    <source>
        <dbReference type="Proteomes" id="UP000290401"/>
    </source>
</evidence>
<protein>
    <submittedName>
        <fullName evidence="1">Uncharacterized protein</fullName>
    </submittedName>
</protein>
<evidence type="ECO:0000313" key="1">
    <source>
        <dbReference type="EMBL" id="QAU45172.1"/>
    </source>
</evidence>
<organism evidence="1 3">
    <name type="scientific">Bradyrhizobium guangzhouense</name>
    <dbReference type="NCBI Taxonomy" id="1325095"/>
    <lineage>
        <taxon>Bacteria</taxon>
        <taxon>Pseudomonadati</taxon>
        <taxon>Pseudomonadota</taxon>
        <taxon>Alphaproteobacteria</taxon>
        <taxon>Hyphomicrobiales</taxon>
        <taxon>Nitrobacteraceae</taxon>
        <taxon>Bradyrhizobium</taxon>
    </lineage>
</organism>
<dbReference type="EMBL" id="RDQZ01000013">
    <property type="protein sequence ID" value="RXH12282.1"/>
    <property type="molecule type" value="Genomic_DNA"/>
</dbReference>
<sequence length="86" mass="9381">MCGESAMAERSSRFLRWGDALSPSWRAQRSNPESLRRDSLDCFAALAMTTLRWILRQEPSALAATSAAACRASGARGGRCACWRGT</sequence>
<dbReference type="KEGG" id="bgz:XH91_07265"/>
<dbReference type="Proteomes" id="UP000288972">
    <property type="component" value="Chromosome"/>
</dbReference>
<name>A0AAE5WXY9_9BRAD</name>
<reference evidence="1 3" key="1">
    <citation type="submission" date="2018-06" db="EMBL/GenBank/DDBJ databases">
        <title>Comparative genomics of rhizobia nodulating Arachis hypogaea in China.</title>
        <authorList>
            <person name="Li Y."/>
        </authorList>
    </citation>
    <scope>NUCLEOTIDE SEQUENCE [LARGE SCALE GENOMIC DNA]</scope>
    <source>
        <strain evidence="1 3">CCBAU 51670</strain>
    </source>
</reference>
<proteinExistence type="predicted"/>
<dbReference type="AlphaFoldDB" id="A0AAE5WXY9"/>
<dbReference type="Proteomes" id="UP000290401">
    <property type="component" value="Unassembled WGS sequence"/>
</dbReference>
<reference evidence="2 4" key="2">
    <citation type="submission" date="2018-10" db="EMBL/GenBank/DDBJ databases">
        <title>Bradyrhizobium sp. nov., effective nodules isolated from peanut in China.</title>
        <authorList>
            <person name="Li Y."/>
        </authorList>
    </citation>
    <scope>NUCLEOTIDE SEQUENCE [LARGE SCALE GENOMIC DNA]</scope>
    <source>
        <strain evidence="2 4">CCBAU 53426</strain>
    </source>
</reference>
<evidence type="ECO:0000313" key="2">
    <source>
        <dbReference type="EMBL" id="RXH12282.1"/>
    </source>
</evidence>
<keyword evidence="4" id="KW-1185">Reference proteome</keyword>
<accession>A0AAE5WXY9</accession>
<dbReference type="EMBL" id="CP030053">
    <property type="protein sequence ID" value="QAU45172.1"/>
    <property type="molecule type" value="Genomic_DNA"/>
</dbReference>
<gene>
    <name evidence="2" type="ORF">EAS56_17345</name>
    <name evidence="1" type="ORF">XH91_07265</name>
</gene>